<sequence>MHKHLCKSVKNKIYIIIATFYFKLRQIIKIYLRMKKLTYLTFSLFSIFSFAQEVSKERINTVISTLASDEMKGREIGTQENENAANYIAKLFKEDNLAYCTGNSYLVPFTYKGKTVYNVCGVKKGKTDKYLGFSGHFDHIGTNNKSGDNIYNGADDDASGITTLVGIADYFKSKTPEFSMVFMAFNGEEKGMLGSSAIAEDKNLDKIYNNLTALFNFEMVATESQFGKNAVFMTGDEFSDLDELFNKNAVNGLKINADPYAAEQLFYRSDNVNFVKKKIIAHSISTADMTKIKHYHQVNDDVNIVDFDNMTQIINNFGKTLEKLNPNNFTPKYTDKVIFN</sequence>
<dbReference type="Gene3D" id="3.40.630.10">
    <property type="entry name" value="Zn peptidases"/>
    <property type="match status" value="1"/>
</dbReference>
<dbReference type="AlphaFoldDB" id="A0A1H1ABX4"/>
<evidence type="ECO:0000313" key="3">
    <source>
        <dbReference type="Proteomes" id="UP000199627"/>
    </source>
</evidence>
<feature type="domain" description="Peptidase M28" evidence="1">
    <location>
        <begin position="118"/>
        <end position="316"/>
    </location>
</feature>
<keyword evidence="3" id="KW-1185">Reference proteome</keyword>
<dbReference type="PANTHER" id="PTHR12147:SF26">
    <property type="entry name" value="PEPTIDASE M28 DOMAIN-CONTAINING PROTEIN"/>
    <property type="match status" value="1"/>
</dbReference>
<dbReference type="PANTHER" id="PTHR12147">
    <property type="entry name" value="METALLOPEPTIDASE M28 FAMILY MEMBER"/>
    <property type="match status" value="1"/>
</dbReference>
<dbReference type="Proteomes" id="UP000199627">
    <property type="component" value="Unassembled WGS sequence"/>
</dbReference>
<reference evidence="3" key="1">
    <citation type="submission" date="2016-10" db="EMBL/GenBank/DDBJ databases">
        <authorList>
            <person name="Varghese N."/>
            <person name="Submissions S."/>
        </authorList>
    </citation>
    <scope>NUCLEOTIDE SEQUENCE [LARGE SCALE GENOMIC DNA]</scope>
    <source>
        <strain evidence="3">DSM 17072</strain>
    </source>
</reference>
<accession>A0A1H1ABX4</accession>
<gene>
    <name evidence="2" type="ORF">SAMN05421664_1353</name>
</gene>
<dbReference type="SUPFAM" id="SSF53187">
    <property type="entry name" value="Zn-dependent exopeptidases"/>
    <property type="match status" value="1"/>
</dbReference>
<dbReference type="EMBL" id="FNKL01000002">
    <property type="protein sequence ID" value="SDQ37183.1"/>
    <property type="molecule type" value="Genomic_DNA"/>
</dbReference>
<dbReference type="GO" id="GO:0006508">
    <property type="term" value="P:proteolysis"/>
    <property type="evidence" value="ECO:0007669"/>
    <property type="project" value="InterPro"/>
</dbReference>
<dbReference type="GO" id="GO:0008235">
    <property type="term" value="F:metalloexopeptidase activity"/>
    <property type="evidence" value="ECO:0007669"/>
    <property type="project" value="InterPro"/>
</dbReference>
<evidence type="ECO:0000259" key="1">
    <source>
        <dbReference type="Pfam" id="PF04389"/>
    </source>
</evidence>
<protein>
    <submittedName>
        <fullName evidence="2">Peptidase family M28</fullName>
    </submittedName>
</protein>
<organism evidence="2 3">
    <name type="scientific">Chryseobacterium soldanellicola</name>
    <dbReference type="NCBI Taxonomy" id="311333"/>
    <lineage>
        <taxon>Bacteria</taxon>
        <taxon>Pseudomonadati</taxon>
        <taxon>Bacteroidota</taxon>
        <taxon>Flavobacteriia</taxon>
        <taxon>Flavobacteriales</taxon>
        <taxon>Weeksellaceae</taxon>
        <taxon>Chryseobacterium group</taxon>
        <taxon>Chryseobacterium</taxon>
    </lineage>
</organism>
<dbReference type="STRING" id="311333.SAMN05421664_1353"/>
<name>A0A1H1ABX4_9FLAO</name>
<proteinExistence type="predicted"/>
<dbReference type="Pfam" id="PF04389">
    <property type="entry name" value="Peptidase_M28"/>
    <property type="match status" value="1"/>
</dbReference>
<dbReference type="InterPro" id="IPR007484">
    <property type="entry name" value="Peptidase_M28"/>
</dbReference>
<dbReference type="InterPro" id="IPR045175">
    <property type="entry name" value="M28_fam"/>
</dbReference>
<evidence type="ECO:0000313" key="2">
    <source>
        <dbReference type="EMBL" id="SDQ37183.1"/>
    </source>
</evidence>